<organism evidence="1 2">
    <name type="scientific">Gigaspora margarita</name>
    <dbReference type="NCBI Taxonomy" id="4874"/>
    <lineage>
        <taxon>Eukaryota</taxon>
        <taxon>Fungi</taxon>
        <taxon>Fungi incertae sedis</taxon>
        <taxon>Mucoromycota</taxon>
        <taxon>Glomeromycotina</taxon>
        <taxon>Glomeromycetes</taxon>
        <taxon>Diversisporales</taxon>
        <taxon>Gigasporaceae</taxon>
        <taxon>Gigaspora</taxon>
    </lineage>
</organism>
<dbReference type="Proteomes" id="UP000789901">
    <property type="component" value="Unassembled WGS sequence"/>
</dbReference>
<reference evidence="1 2" key="1">
    <citation type="submission" date="2021-06" db="EMBL/GenBank/DDBJ databases">
        <authorList>
            <person name="Kallberg Y."/>
            <person name="Tangrot J."/>
            <person name="Rosling A."/>
        </authorList>
    </citation>
    <scope>NUCLEOTIDE SEQUENCE [LARGE SCALE GENOMIC DNA]</scope>
    <source>
        <strain evidence="1 2">120-4 pot B 10/14</strain>
    </source>
</reference>
<keyword evidence="2" id="KW-1185">Reference proteome</keyword>
<evidence type="ECO:0000313" key="1">
    <source>
        <dbReference type="EMBL" id="CAG8840142.1"/>
    </source>
</evidence>
<accession>A0ABN7WUI7</accession>
<sequence length="51" mass="5922">KKRNYKGSFKLNDTKKGENKTSICYQQLAKIKTDNGACILGPWYKNRNKVE</sequence>
<gene>
    <name evidence="1" type="ORF">GMARGA_LOCUS34770</name>
</gene>
<dbReference type="EMBL" id="CAJVQB010062157">
    <property type="protein sequence ID" value="CAG8840142.1"/>
    <property type="molecule type" value="Genomic_DNA"/>
</dbReference>
<protein>
    <submittedName>
        <fullName evidence="1">45422_t:CDS:1</fullName>
    </submittedName>
</protein>
<evidence type="ECO:0000313" key="2">
    <source>
        <dbReference type="Proteomes" id="UP000789901"/>
    </source>
</evidence>
<proteinExistence type="predicted"/>
<feature type="non-terminal residue" evidence="1">
    <location>
        <position position="1"/>
    </location>
</feature>
<comment type="caution">
    <text evidence="1">The sequence shown here is derived from an EMBL/GenBank/DDBJ whole genome shotgun (WGS) entry which is preliminary data.</text>
</comment>
<name>A0ABN7WUI7_GIGMA</name>
<feature type="non-terminal residue" evidence="1">
    <location>
        <position position="51"/>
    </location>
</feature>